<evidence type="ECO:0000313" key="1">
    <source>
        <dbReference type="EMBL" id="WND07577.1"/>
    </source>
</evidence>
<evidence type="ECO:0000313" key="3">
    <source>
        <dbReference type="Proteomes" id="UP001256400"/>
    </source>
</evidence>
<accession>A0AB38Z2J2</accession>
<gene>
    <name evidence="2" type="ORF">RHP80_17980</name>
    <name evidence="1" type="ORF">RHP80_18040</name>
</gene>
<organism evidence="2 3">
    <name type="scientific">Acinetobacter soli</name>
    <dbReference type="NCBI Taxonomy" id="487316"/>
    <lineage>
        <taxon>Bacteria</taxon>
        <taxon>Pseudomonadati</taxon>
        <taxon>Pseudomonadota</taxon>
        <taxon>Gammaproteobacteria</taxon>
        <taxon>Moraxellales</taxon>
        <taxon>Moraxellaceae</taxon>
        <taxon>Acinetobacter</taxon>
    </lineage>
</organism>
<dbReference type="AlphaFoldDB" id="A0AB38Z2J2"/>
<proteinExistence type="predicted"/>
<reference evidence="2" key="1">
    <citation type="submission" date="2023-09" db="EMBL/GenBank/DDBJ databases">
        <title>Acinetobacter soli.</title>
        <authorList>
            <person name="Kim B."/>
            <person name="Kim D."/>
            <person name="Park D."/>
        </authorList>
    </citation>
    <scope>NUCLEOTIDE SEQUENCE</scope>
    <source>
        <strain evidence="2">2023.05</strain>
        <plasmid evidence="2">unnamed3</plasmid>
    </source>
</reference>
<dbReference type="RefSeq" id="WP_055414968.1">
    <property type="nucleotide sequence ID" value="NZ_CP134209.1"/>
</dbReference>
<dbReference type="Proteomes" id="UP001256400">
    <property type="component" value="Plasmid unnamed3"/>
</dbReference>
<keyword evidence="2" id="KW-0614">Plasmid</keyword>
<evidence type="ECO:0000313" key="2">
    <source>
        <dbReference type="EMBL" id="WND07589.1"/>
    </source>
</evidence>
<sequence length="225" mass="25683">MKNFLYLIIFLFNTSLFAKDFIVPIENNLDPESIVEIENNYDRIVQSIIYNTYEDGIVFRLDNKIISPSGNNYRVTFPNVKIIMTKDIIKKNKSELEKLKVRVIANKTIERLTNDSQGYYIKSQNSGYCFSASLLDKNNRPLTKTKYYDPTNKSVSLYFMAPAKLSEDIRYFNNDSNFNGSNDVTLASFSDEVNFIVSSVELANIGGLSLSMVKKNVANCHSLNL</sequence>
<dbReference type="EMBL" id="CP134209">
    <property type="protein sequence ID" value="WND07577.1"/>
    <property type="molecule type" value="Genomic_DNA"/>
</dbReference>
<geneLocation type="plasmid" evidence="2 3">
    <name>unnamed3</name>
</geneLocation>
<name>A0AB38Z2J2_9GAMM</name>
<protein>
    <submittedName>
        <fullName evidence="2">Uncharacterized protein</fullName>
    </submittedName>
</protein>
<dbReference type="EMBL" id="CP134209">
    <property type="protein sequence ID" value="WND07589.1"/>
    <property type="molecule type" value="Genomic_DNA"/>
</dbReference>